<evidence type="ECO:0000259" key="15">
    <source>
        <dbReference type="Pfam" id="PF02867"/>
    </source>
</evidence>
<evidence type="ECO:0000256" key="9">
    <source>
        <dbReference type="ARBA" id="ARBA00023157"/>
    </source>
</evidence>
<dbReference type="PRINTS" id="PR01183">
    <property type="entry name" value="RIBORDTASEM1"/>
</dbReference>
<comment type="catalytic activity">
    <reaction evidence="12 13">
        <text>a 2'-deoxyribonucleoside 5'-diphosphate + [thioredoxin]-disulfide + H2O = a ribonucleoside 5'-diphosphate + [thioredoxin]-dithiol</text>
        <dbReference type="Rhea" id="RHEA:23252"/>
        <dbReference type="Rhea" id="RHEA-COMP:10698"/>
        <dbReference type="Rhea" id="RHEA-COMP:10700"/>
        <dbReference type="ChEBI" id="CHEBI:15377"/>
        <dbReference type="ChEBI" id="CHEBI:29950"/>
        <dbReference type="ChEBI" id="CHEBI:50058"/>
        <dbReference type="ChEBI" id="CHEBI:57930"/>
        <dbReference type="ChEBI" id="CHEBI:73316"/>
        <dbReference type="EC" id="1.17.4.1"/>
    </reaction>
</comment>
<dbReference type="Pfam" id="PF12637">
    <property type="entry name" value="TSCPD"/>
    <property type="match status" value="1"/>
</dbReference>
<evidence type="ECO:0000256" key="7">
    <source>
        <dbReference type="ARBA" id="ARBA00022741"/>
    </source>
</evidence>
<evidence type="ECO:0000256" key="3">
    <source>
        <dbReference type="ARBA" id="ARBA00012274"/>
    </source>
</evidence>
<dbReference type="EC" id="1.17.4.1" evidence="3 13"/>
<feature type="domain" description="Ribonucleotide reductase class II vitamin B12-dependent N-terminal" evidence="16">
    <location>
        <begin position="30"/>
        <end position="118"/>
    </location>
</feature>
<evidence type="ECO:0000313" key="19">
    <source>
        <dbReference type="Proteomes" id="UP000230828"/>
    </source>
</evidence>
<accession>A0A2H0R1P4</accession>
<organism evidence="18 19">
    <name type="scientific">Candidatus Zambryskibacteria bacterium CG10_big_fil_rev_8_21_14_0_10_34_34</name>
    <dbReference type="NCBI Taxonomy" id="1975114"/>
    <lineage>
        <taxon>Bacteria</taxon>
        <taxon>Candidatus Zambryskiibacteriota</taxon>
    </lineage>
</organism>
<evidence type="ECO:0000259" key="17">
    <source>
        <dbReference type="Pfam" id="PF12637"/>
    </source>
</evidence>
<evidence type="ECO:0000256" key="13">
    <source>
        <dbReference type="RuleBase" id="RU364064"/>
    </source>
</evidence>
<evidence type="ECO:0000256" key="6">
    <source>
        <dbReference type="ARBA" id="ARBA00022634"/>
    </source>
</evidence>
<evidence type="ECO:0000256" key="4">
    <source>
        <dbReference type="ARBA" id="ARBA00014409"/>
    </source>
</evidence>
<feature type="domain" description="Ribonucleotide reductase large subunit C-terminal" evidence="15">
    <location>
        <begin position="172"/>
        <end position="642"/>
    </location>
</feature>
<dbReference type="NCBIfam" id="TIGR02504">
    <property type="entry name" value="NrdJ_Z"/>
    <property type="match status" value="1"/>
</dbReference>
<reference evidence="18 19" key="1">
    <citation type="submission" date="2017-09" db="EMBL/GenBank/DDBJ databases">
        <title>Depth-based differentiation of microbial function through sediment-hosted aquifers and enrichment of novel symbionts in the deep terrestrial subsurface.</title>
        <authorList>
            <person name="Probst A.J."/>
            <person name="Ladd B."/>
            <person name="Jarett J.K."/>
            <person name="Geller-Mcgrath D.E."/>
            <person name="Sieber C.M."/>
            <person name="Emerson J.B."/>
            <person name="Anantharaman K."/>
            <person name="Thomas B.C."/>
            <person name="Malmstrom R."/>
            <person name="Stieglmeier M."/>
            <person name="Klingl A."/>
            <person name="Woyke T."/>
            <person name="Ryan C.M."/>
            <person name="Banfield J.F."/>
        </authorList>
    </citation>
    <scope>NUCLEOTIDE SEQUENCE [LARGE SCALE GENOMIC DNA]</scope>
    <source>
        <strain evidence="18">CG10_big_fil_rev_8_21_14_0_10_34_34</strain>
    </source>
</reference>
<feature type="domain" description="Ribonucleotide reductase large subunit C-terminal" evidence="15">
    <location>
        <begin position="661"/>
        <end position="767"/>
    </location>
</feature>
<keyword evidence="9" id="KW-1015">Disulfide bond</keyword>
<dbReference type="InterPro" id="IPR000788">
    <property type="entry name" value="RNR_lg_C"/>
</dbReference>
<keyword evidence="7 13" id="KW-0547">Nucleotide-binding</keyword>
<gene>
    <name evidence="18" type="ORF">COV33_01160</name>
</gene>
<evidence type="ECO:0000256" key="10">
    <source>
        <dbReference type="ARBA" id="ARBA00023285"/>
    </source>
</evidence>
<evidence type="ECO:0000256" key="5">
    <source>
        <dbReference type="ARBA" id="ARBA00022628"/>
    </source>
</evidence>
<keyword evidence="8 13" id="KW-0560">Oxidoreductase</keyword>
<evidence type="ECO:0000256" key="2">
    <source>
        <dbReference type="ARBA" id="ARBA00007405"/>
    </source>
</evidence>
<dbReference type="GO" id="GO:0031419">
    <property type="term" value="F:cobalamin binding"/>
    <property type="evidence" value="ECO:0007669"/>
    <property type="project" value="UniProtKB-KW"/>
</dbReference>
<dbReference type="GO" id="GO:0004748">
    <property type="term" value="F:ribonucleoside-diphosphate reductase activity, thioredoxin disulfide as acceptor"/>
    <property type="evidence" value="ECO:0007669"/>
    <property type="project" value="UniProtKB-EC"/>
</dbReference>
<dbReference type="EMBL" id="PCXM01000021">
    <property type="protein sequence ID" value="PIR40176.1"/>
    <property type="molecule type" value="Genomic_DNA"/>
</dbReference>
<feature type="region of interest" description="Disordered" evidence="14">
    <location>
        <begin position="911"/>
        <end position="937"/>
    </location>
</feature>
<dbReference type="PANTHER" id="PTHR43371:SF1">
    <property type="entry name" value="RIBONUCLEOSIDE-DIPHOSPHATE REDUCTASE"/>
    <property type="match status" value="1"/>
</dbReference>
<dbReference type="PANTHER" id="PTHR43371">
    <property type="entry name" value="VITAMIN B12-DEPENDENT RIBONUCLEOTIDE REDUCTASE"/>
    <property type="match status" value="1"/>
</dbReference>
<evidence type="ECO:0000256" key="11">
    <source>
        <dbReference type="ARBA" id="ARBA00025437"/>
    </source>
</evidence>
<keyword evidence="6 13" id="KW-0237">DNA synthesis</keyword>
<dbReference type="InterPro" id="IPR050862">
    <property type="entry name" value="RdRp_reductase_class-2"/>
</dbReference>
<comment type="similarity">
    <text evidence="2 13">Belongs to the ribonucleoside diphosphate reductase class-2 family.</text>
</comment>
<evidence type="ECO:0000256" key="12">
    <source>
        <dbReference type="ARBA" id="ARBA00047754"/>
    </source>
</evidence>
<dbReference type="Gene3D" id="3.20.70.20">
    <property type="match status" value="2"/>
</dbReference>
<comment type="function">
    <text evidence="11 13">Catalyzes the reduction of ribonucleotides to deoxyribonucleotides. May function to provide a pool of deoxyribonucleotide precursors for DNA repair during oxygen limitation and/or for immediate growth after restoration of oxygen.</text>
</comment>
<evidence type="ECO:0000256" key="1">
    <source>
        <dbReference type="ARBA" id="ARBA00001922"/>
    </source>
</evidence>
<dbReference type="Pfam" id="PF02867">
    <property type="entry name" value="Ribonuc_red_lgC"/>
    <property type="match status" value="2"/>
</dbReference>
<dbReference type="CDD" id="cd02888">
    <property type="entry name" value="RNR_II_dimer"/>
    <property type="match status" value="1"/>
</dbReference>
<keyword evidence="10 13" id="KW-0170">Cobalt</keyword>
<proteinExistence type="inferred from homology"/>
<evidence type="ECO:0000256" key="8">
    <source>
        <dbReference type="ARBA" id="ARBA00023002"/>
    </source>
</evidence>
<evidence type="ECO:0000256" key="14">
    <source>
        <dbReference type="SAM" id="MobiDB-lite"/>
    </source>
</evidence>
<dbReference type="GO" id="GO:0050897">
    <property type="term" value="F:cobalt ion binding"/>
    <property type="evidence" value="ECO:0007669"/>
    <property type="project" value="InterPro"/>
</dbReference>
<evidence type="ECO:0000259" key="16">
    <source>
        <dbReference type="Pfam" id="PF08471"/>
    </source>
</evidence>
<dbReference type="AlphaFoldDB" id="A0A2H0R1P4"/>
<dbReference type="Pfam" id="PF08471">
    <property type="entry name" value="Ribonuc_red_2_N"/>
    <property type="match status" value="1"/>
</dbReference>
<feature type="domain" description="TSCPD" evidence="17">
    <location>
        <begin position="802"/>
        <end position="905"/>
    </location>
</feature>
<dbReference type="GO" id="GO:0071897">
    <property type="term" value="P:DNA biosynthetic process"/>
    <property type="evidence" value="ECO:0007669"/>
    <property type="project" value="UniProtKB-KW"/>
</dbReference>
<dbReference type="GO" id="GO:0000166">
    <property type="term" value="F:nucleotide binding"/>
    <property type="evidence" value="ECO:0007669"/>
    <property type="project" value="UniProtKB-KW"/>
</dbReference>
<evidence type="ECO:0000313" key="18">
    <source>
        <dbReference type="EMBL" id="PIR40176.1"/>
    </source>
</evidence>
<dbReference type="InterPro" id="IPR024434">
    <property type="entry name" value="TSCPD_dom"/>
</dbReference>
<dbReference type="InterPro" id="IPR013344">
    <property type="entry name" value="RNR_NrdJ/NrdZ"/>
</dbReference>
<keyword evidence="5 13" id="KW-0846">Cobalamin</keyword>
<dbReference type="Proteomes" id="UP000230828">
    <property type="component" value="Unassembled WGS sequence"/>
</dbReference>
<dbReference type="SUPFAM" id="SSF51998">
    <property type="entry name" value="PFL-like glycyl radical enzymes"/>
    <property type="match status" value="1"/>
</dbReference>
<comment type="cofactor">
    <cofactor evidence="1 13">
        <name>adenosylcob(III)alamin</name>
        <dbReference type="ChEBI" id="CHEBI:18408"/>
    </cofactor>
</comment>
<protein>
    <recommendedName>
        <fullName evidence="4 13">Vitamin B12-dependent ribonucleotide reductase</fullName>
        <ecNumber evidence="3 13">1.17.4.1</ecNumber>
    </recommendedName>
</protein>
<name>A0A2H0R1P4_9BACT</name>
<sequence>MVERLEFPRYFTKAGQNVYDDFDYVREDVGIADDSGKVTFVQKGAEFPIAWSGLAKKIVASKYFYGEKGTPQRENSIKDLVGRVSGYISEWSVRQEYFNSPEESEVFRDELAFLHLDQRMAFNSPVWFNVGTHRIAGNGSKDQKTAYIVDESVEGSVKRLPVGMDRHYPQTSACFIQSVKDTMEDIMDLATREALLFKYGSGTGTNLSTLRSSRERLSGGGKPSGPLAYWAFYDKVAGIVKSGGKTRRAAKMDILNISHPDILDFINSKMREEEKIRILRAAGISAVEAQESVNYQNTNISVRVTDDFMMAVEIDGIWQTVPVHNKDMIDDMPQYRAKELFTAMAKAAHASGDPGIQYHDTINKWHTTPNTAPINASNPCSEYMHVDDSSCNLASLNLMKFLGGRNFQVEDFRQAVRTTTIAQDLEFDNSSYPTEAIARNSHRLRNLGQGYANLGSLLMSLGMPYDSPEARAVAASITALQTGVVYETSSEMAEKIGPFEEFEKNREPMLKVMDMHRKALDNIDRKALPEGLENILDEAYTTWERVIEKGNKYGFRNAQATVLAPTGTIGFFMDCDTLGVEPEIGLVQTKLLADNAGVLRRVNGMVEPVLKNLGYTEEQIKDVKEYIAGHQEIEGTPHLREEDFGLVAKIRDEKVKIENGEEDLVRAGYKPSQIKEIVEHLDGYETMEGAPHVREEHLAIFDTSNKPEWATRSISFEGHINMMAAVQPFLSGAISKTVNMPAEATEKDVEDTYMMGWKKGLKSIAIYRDGSKGVQVLSFRKDKESKLEGAVTNPVRRKLPTTAKSIRHKFDISGHEGYVHVGLYDDGTPGEVFINMSKEGSTVGGLTDAFATSISLNLQYGVPLKNLVKKFRHQRFEPSGMVWEGHPDIKTADSLVDYIFGFLEKEFLTEESNGNENGHKETEIPSRPIIKTGGNSDEEELEESGFCATCSGPMFKKNNCVEKCDRCGGEDPRGCGAS</sequence>
<dbReference type="InterPro" id="IPR013678">
    <property type="entry name" value="RNR_2_N"/>
</dbReference>
<comment type="caution">
    <text evidence="18">The sequence shown here is derived from an EMBL/GenBank/DDBJ whole genome shotgun (WGS) entry which is preliminary data.</text>
</comment>